<dbReference type="InterPro" id="IPR025254">
    <property type="entry name" value="CCDC113/CCDC96_CC"/>
</dbReference>
<reference evidence="7" key="1">
    <citation type="submission" date="2020-05" db="EMBL/GenBank/DDBJ databases">
        <title>Phylogenomic resolution of chytrid fungi.</title>
        <authorList>
            <person name="Stajich J.E."/>
            <person name="Amses K."/>
            <person name="Simmons R."/>
            <person name="Seto K."/>
            <person name="Myers J."/>
            <person name="Bonds A."/>
            <person name="Quandt C.A."/>
            <person name="Barry K."/>
            <person name="Liu P."/>
            <person name="Grigoriev I."/>
            <person name="Longcore J.E."/>
            <person name="James T.Y."/>
        </authorList>
    </citation>
    <scope>NUCLEOTIDE SEQUENCE</scope>
    <source>
        <strain evidence="7">JEL0476</strain>
    </source>
</reference>
<dbReference type="AlphaFoldDB" id="A0AAD5UAA0"/>
<keyword evidence="8" id="KW-1185">Reference proteome</keyword>
<dbReference type="GO" id="GO:0036064">
    <property type="term" value="C:ciliary basal body"/>
    <property type="evidence" value="ECO:0007669"/>
    <property type="project" value="TreeGrafter"/>
</dbReference>
<dbReference type="Proteomes" id="UP001211065">
    <property type="component" value="Unassembled WGS sequence"/>
</dbReference>
<comment type="caution">
    <text evidence="7">The sequence shown here is derived from an EMBL/GenBank/DDBJ whole genome shotgun (WGS) entry which is preliminary data.</text>
</comment>
<dbReference type="PANTHER" id="PTHR15654">
    <property type="entry name" value="COILED-COIL DOMAIN-CONTAINING PROTEIN 113-RELATED"/>
    <property type="match status" value="1"/>
</dbReference>
<evidence type="ECO:0000313" key="7">
    <source>
        <dbReference type="EMBL" id="KAJ3226242.1"/>
    </source>
</evidence>
<evidence type="ECO:0000256" key="3">
    <source>
        <dbReference type="ARBA" id="ARBA00023273"/>
    </source>
</evidence>
<feature type="compositionally biased region" description="Polar residues" evidence="5">
    <location>
        <begin position="97"/>
        <end position="112"/>
    </location>
</feature>
<organism evidence="7 8">
    <name type="scientific">Clydaea vesicula</name>
    <dbReference type="NCBI Taxonomy" id="447962"/>
    <lineage>
        <taxon>Eukaryota</taxon>
        <taxon>Fungi</taxon>
        <taxon>Fungi incertae sedis</taxon>
        <taxon>Chytridiomycota</taxon>
        <taxon>Chytridiomycota incertae sedis</taxon>
        <taxon>Chytridiomycetes</taxon>
        <taxon>Lobulomycetales</taxon>
        <taxon>Lobulomycetaceae</taxon>
        <taxon>Clydaea</taxon>
    </lineage>
</organism>
<dbReference type="InterPro" id="IPR051885">
    <property type="entry name" value="CC_CF"/>
</dbReference>
<feature type="compositionally biased region" description="Low complexity" evidence="5">
    <location>
        <begin position="60"/>
        <end position="96"/>
    </location>
</feature>
<proteinExistence type="predicted"/>
<accession>A0AAD5UAA0</accession>
<feature type="domain" description="CCDC113/CCDC96 coiled-coil" evidence="6">
    <location>
        <begin position="433"/>
        <end position="603"/>
    </location>
</feature>
<dbReference type="GO" id="GO:0060271">
    <property type="term" value="P:cilium assembly"/>
    <property type="evidence" value="ECO:0007669"/>
    <property type="project" value="TreeGrafter"/>
</dbReference>
<keyword evidence="3" id="KW-0966">Cell projection</keyword>
<dbReference type="EMBL" id="JADGJW010000041">
    <property type="protein sequence ID" value="KAJ3226242.1"/>
    <property type="molecule type" value="Genomic_DNA"/>
</dbReference>
<evidence type="ECO:0000259" key="6">
    <source>
        <dbReference type="Pfam" id="PF13870"/>
    </source>
</evidence>
<feature type="coiled-coil region" evidence="4">
    <location>
        <begin position="446"/>
        <end position="565"/>
    </location>
</feature>
<protein>
    <submittedName>
        <fullName evidence="7">Coiled-coil domain-containing protein 96</fullName>
    </submittedName>
</protein>
<dbReference type="Pfam" id="PF13870">
    <property type="entry name" value="CCDC113_CCDC96_CC"/>
    <property type="match status" value="1"/>
</dbReference>
<comment type="subcellular location">
    <subcellularLocation>
        <location evidence="1">Cell projection</location>
        <location evidence="1">Cilium</location>
    </subcellularLocation>
</comment>
<feature type="compositionally biased region" description="Low complexity" evidence="5">
    <location>
        <begin position="1"/>
        <end position="33"/>
    </location>
</feature>
<name>A0AAD5UAA0_9FUNG</name>
<dbReference type="PANTHER" id="PTHR15654:SF1">
    <property type="entry name" value="COILED-COIL DOMAIN-CONTAINING PROTEIN 96"/>
    <property type="match status" value="1"/>
</dbReference>
<gene>
    <name evidence="7" type="primary">CCDC96</name>
    <name evidence="7" type="ORF">HK099_005347</name>
</gene>
<evidence type="ECO:0000256" key="5">
    <source>
        <dbReference type="SAM" id="MobiDB-lite"/>
    </source>
</evidence>
<feature type="region of interest" description="Disordered" evidence="5">
    <location>
        <begin position="1"/>
        <end position="143"/>
    </location>
</feature>
<evidence type="ECO:0000256" key="4">
    <source>
        <dbReference type="SAM" id="Coils"/>
    </source>
</evidence>
<sequence length="620" mass="69827">MSSNSNSNLSKLGSQLLSKSSSKSLNKINSKLNQPESQRNSKENLNKGNSPRVSKLNKLGSNAELGSSSNLNASANSTASASASPRSSNTKSSKSNILESQASEQVTNSTTEEPPVSQGEALEIPTETDAEPETLVTNTTEDGFVGENSSIVANKQLSRQDSTNENFEILKCVPFSGDEFETLNDNFEVTTVTERILSSPLPSTKDAFIFVNVDYEVDPDTPVIKVVTALSRSTSWEGGIDKVVTEDLVLVARPVTPILRPTTPEIKIHKEEGDEEISTDKVEHIHGSIILPPPTDQIDREAVIAEIKQISEVKEKLYLRNLMYQNLLGEYFRKKRTDEARDGEKSVTDQEKRYANCMSALLELGKEYEGNNSTNQANVNEYKLKLQERIDEAVSKSSEFTKFKRQTAIQAENSRTGKPIPVKLIDQLEGTEQRKEAEVVAVRLENIKLRNKLRRDEQLLRQKEELADGLHLIDFEQLKIENQTFNEKIEERNEELLKLRKKITNIVQVLTHVKEKLQFVQAENVELKSNLSELDTQVSKERDNLPTLKQQRDKLRMQNLNLKQKNGLLGNVPLLIDFEKKVDESKLLNDKIDNLRFLHQQLAAESISIKRKIHKAQLIN</sequence>
<evidence type="ECO:0000313" key="8">
    <source>
        <dbReference type="Proteomes" id="UP001211065"/>
    </source>
</evidence>
<evidence type="ECO:0000256" key="2">
    <source>
        <dbReference type="ARBA" id="ARBA00023054"/>
    </source>
</evidence>
<keyword evidence="2 4" id="KW-0175">Coiled coil</keyword>
<dbReference type="GO" id="GO:0005930">
    <property type="term" value="C:axoneme"/>
    <property type="evidence" value="ECO:0007669"/>
    <property type="project" value="TreeGrafter"/>
</dbReference>
<evidence type="ECO:0000256" key="1">
    <source>
        <dbReference type="ARBA" id="ARBA00004138"/>
    </source>
</evidence>